<organism evidence="2 3">
    <name type="scientific">Fusarium zealandicum</name>
    <dbReference type="NCBI Taxonomy" id="1053134"/>
    <lineage>
        <taxon>Eukaryota</taxon>
        <taxon>Fungi</taxon>
        <taxon>Dikarya</taxon>
        <taxon>Ascomycota</taxon>
        <taxon>Pezizomycotina</taxon>
        <taxon>Sordariomycetes</taxon>
        <taxon>Hypocreomycetidae</taxon>
        <taxon>Hypocreales</taxon>
        <taxon>Nectriaceae</taxon>
        <taxon>Fusarium</taxon>
        <taxon>Fusarium staphyleae species complex</taxon>
    </lineage>
</organism>
<keyword evidence="3" id="KW-1185">Reference proteome</keyword>
<evidence type="ECO:0008006" key="4">
    <source>
        <dbReference type="Google" id="ProtNLM"/>
    </source>
</evidence>
<reference evidence="2" key="1">
    <citation type="journal article" date="2020" name="BMC Genomics">
        <title>Correction to: Identification and distribution of gene clusters required for synthesis of sphingolipid metabolism inhibitors in diverse species of the filamentous fungus Fusarium.</title>
        <authorList>
            <person name="Kim H.S."/>
            <person name="Lohmar J.M."/>
            <person name="Busman M."/>
            <person name="Brown D.W."/>
            <person name="Naumann T.A."/>
            <person name="Divon H.H."/>
            <person name="Lysoe E."/>
            <person name="Uhlig S."/>
            <person name="Proctor R.H."/>
        </authorList>
    </citation>
    <scope>NUCLEOTIDE SEQUENCE</scope>
    <source>
        <strain evidence="2">NRRL 22465</strain>
    </source>
</reference>
<proteinExistence type="predicted"/>
<sequence length="125" mass="13346">MKLFTTLATAALFAAQAHAACTRVPDAEGNALSTVEQCVTERNAQDIPTGRFLCAKANAWLRNGGNWVTNVFSPDKDVTFRIVPYTEGGALEDQPIYYSCTAGTSNEPVWTRDGTAGAWSGSIVA</sequence>
<accession>A0A8H4XI76</accession>
<dbReference type="AlphaFoldDB" id="A0A8H4XI76"/>
<keyword evidence="1" id="KW-0732">Signal</keyword>
<gene>
    <name evidence="2" type="ORF">FZEAL_7067</name>
</gene>
<feature type="signal peptide" evidence="1">
    <location>
        <begin position="1"/>
        <end position="19"/>
    </location>
</feature>
<comment type="caution">
    <text evidence="2">The sequence shown here is derived from an EMBL/GenBank/DDBJ whole genome shotgun (WGS) entry which is preliminary data.</text>
</comment>
<evidence type="ECO:0000313" key="3">
    <source>
        <dbReference type="Proteomes" id="UP000635477"/>
    </source>
</evidence>
<dbReference type="OrthoDB" id="5098400at2759"/>
<protein>
    <recommendedName>
        <fullName evidence="4">Ig-like domain-containing protein</fullName>
    </recommendedName>
</protein>
<reference evidence="2" key="2">
    <citation type="submission" date="2020-05" db="EMBL/GenBank/DDBJ databases">
        <authorList>
            <person name="Kim H.-S."/>
            <person name="Proctor R.H."/>
            <person name="Brown D.W."/>
        </authorList>
    </citation>
    <scope>NUCLEOTIDE SEQUENCE</scope>
    <source>
        <strain evidence="2">NRRL 22465</strain>
    </source>
</reference>
<name>A0A8H4XI76_9HYPO</name>
<dbReference type="Proteomes" id="UP000635477">
    <property type="component" value="Unassembled WGS sequence"/>
</dbReference>
<evidence type="ECO:0000256" key="1">
    <source>
        <dbReference type="SAM" id="SignalP"/>
    </source>
</evidence>
<evidence type="ECO:0000313" key="2">
    <source>
        <dbReference type="EMBL" id="KAF4976229.1"/>
    </source>
</evidence>
<feature type="chain" id="PRO_5034439327" description="Ig-like domain-containing protein" evidence="1">
    <location>
        <begin position="20"/>
        <end position="125"/>
    </location>
</feature>
<dbReference type="EMBL" id="JABEYC010000559">
    <property type="protein sequence ID" value="KAF4976229.1"/>
    <property type="molecule type" value="Genomic_DNA"/>
</dbReference>